<accession>A0A255GQS6</accession>
<keyword evidence="3" id="KW-1185">Reference proteome</keyword>
<dbReference type="Proteomes" id="UP000215896">
    <property type="component" value="Unassembled WGS sequence"/>
</dbReference>
<dbReference type="EMBL" id="NMVO01000001">
    <property type="protein sequence ID" value="OYO17762.1"/>
    <property type="molecule type" value="Genomic_DNA"/>
</dbReference>
<dbReference type="InterPro" id="IPR013078">
    <property type="entry name" value="His_Pase_superF_clade-1"/>
</dbReference>
<dbReference type="InterPro" id="IPR029033">
    <property type="entry name" value="His_PPase_superfam"/>
</dbReference>
<protein>
    <recommendedName>
        <fullName evidence="4">Histidine phosphatase family protein</fullName>
    </recommendedName>
</protein>
<dbReference type="OrthoDB" id="9793115at2"/>
<sequence>MGDDASIRTRVILVRHGEAAYETDGSGDSGGSLTPTGRDQARRLGRRLASFQPVRIVSSELSRAVQTAEIAASALALPVEVKVGLQEYDVGDERGRPYNPALFEPLQQQWLRGDLSAGIPGGEDGHAVARRMFTVLDAISARARGATVVAISHGGAIISVLGSIAAGHPDLPVDGDDIPGCDLFVLGRGRNGWQLIGRDRP</sequence>
<name>A0A255GQS6_9ACTN</name>
<reference evidence="2 3" key="1">
    <citation type="submission" date="2017-07" db="EMBL/GenBank/DDBJ databases">
        <title>Draft whole genome sequences of clinical Proprionibacteriaceae strains.</title>
        <authorList>
            <person name="Bernier A.-M."/>
            <person name="Bernard K."/>
            <person name="Domingo M.-C."/>
        </authorList>
    </citation>
    <scope>NUCLEOTIDE SEQUENCE [LARGE SCALE GENOMIC DNA]</scope>
    <source>
        <strain evidence="2 3">NML 030167</strain>
    </source>
</reference>
<keyword evidence="1" id="KW-0378">Hydrolase</keyword>
<gene>
    <name evidence="2" type="ORF">CGZ94_02465</name>
</gene>
<evidence type="ECO:0000313" key="3">
    <source>
        <dbReference type="Proteomes" id="UP000215896"/>
    </source>
</evidence>
<dbReference type="PANTHER" id="PTHR20935:SF0">
    <property type="entry name" value="SERINE_THREONINE-PROTEIN PHOSPHATASE PGAM5, MITOCHONDRIAL"/>
    <property type="match status" value="1"/>
</dbReference>
<dbReference type="PANTHER" id="PTHR20935">
    <property type="entry name" value="PHOSPHOGLYCERATE MUTASE-RELATED"/>
    <property type="match status" value="1"/>
</dbReference>
<accession>A0A4R6LQT4</accession>
<evidence type="ECO:0000256" key="1">
    <source>
        <dbReference type="ARBA" id="ARBA00022801"/>
    </source>
</evidence>
<dbReference type="AlphaFoldDB" id="A0A255GQS6"/>
<evidence type="ECO:0008006" key="4">
    <source>
        <dbReference type="Google" id="ProtNLM"/>
    </source>
</evidence>
<evidence type="ECO:0000313" key="2">
    <source>
        <dbReference type="EMBL" id="OYO17762.1"/>
    </source>
</evidence>
<dbReference type="SUPFAM" id="SSF53254">
    <property type="entry name" value="Phosphoglycerate mutase-like"/>
    <property type="match status" value="1"/>
</dbReference>
<dbReference type="CDD" id="cd07067">
    <property type="entry name" value="HP_PGM_like"/>
    <property type="match status" value="1"/>
</dbReference>
<proteinExistence type="predicted"/>
<dbReference type="RefSeq" id="WP_094356569.1">
    <property type="nucleotide sequence ID" value="NZ_NMVK01000009.1"/>
</dbReference>
<dbReference type="SMART" id="SM00855">
    <property type="entry name" value="PGAM"/>
    <property type="match status" value="1"/>
</dbReference>
<organism evidence="2 3">
    <name type="scientific">Enemella evansiae</name>
    <dbReference type="NCBI Taxonomy" id="2016499"/>
    <lineage>
        <taxon>Bacteria</taxon>
        <taxon>Bacillati</taxon>
        <taxon>Actinomycetota</taxon>
        <taxon>Actinomycetes</taxon>
        <taxon>Propionibacteriales</taxon>
        <taxon>Propionibacteriaceae</taxon>
        <taxon>Enemella</taxon>
    </lineage>
</organism>
<dbReference type="InterPro" id="IPR051021">
    <property type="entry name" value="Mito_Ser/Thr_phosphatase"/>
</dbReference>
<dbReference type="Pfam" id="PF00300">
    <property type="entry name" value="His_Phos_1"/>
    <property type="match status" value="1"/>
</dbReference>
<dbReference type="GO" id="GO:0016787">
    <property type="term" value="F:hydrolase activity"/>
    <property type="evidence" value="ECO:0007669"/>
    <property type="project" value="UniProtKB-KW"/>
</dbReference>
<dbReference type="Gene3D" id="3.40.50.1240">
    <property type="entry name" value="Phosphoglycerate mutase-like"/>
    <property type="match status" value="1"/>
</dbReference>
<comment type="caution">
    <text evidence="2">The sequence shown here is derived from an EMBL/GenBank/DDBJ whole genome shotgun (WGS) entry which is preliminary data.</text>
</comment>